<proteinExistence type="predicted"/>
<dbReference type="EMBL" id="AMZH03002417">
    <property type="protein sequence ID" value="RRT75647.1"/>
    <property type="molecule type" value="Genomic_DNA"/>
</dbReference>
<evidence type="ECO:0000256" key="1">
    <source>
        <dbReference type="SAM" id="MobiDB-lite"/>
    </source>
</evidence>
<accession>A0A427AHB5</accession>
<evidence type="ECO:0000313" key="2">
    <source>
        <dbReference type="EMBL" id="RRT75647.1"/>
    </source>
</evidence>
<evidence type="ECO:0000313" key="3">
    <source>
        <dbReference type="Proteomes" id="UP000287651"/>
    </source>
</evidence>
<gene>
    <name evidence="2" type="ORF">B296_00004143</name>
</gene>
<name>A0A427AHB5_ENSVE</name>
<dbReference type="Proteomes" id="UP000287651">
    <property type="component" value="Unassembled WGS sequence"/>
</dbReference>
<sequence length="261" mass="27262">MKSQGCVPSSTSPLVLVSSNALEVSSAPVFDSEASAPPCTSTAIATRSVPTAPASGLVDTLESFASRFADDKNSSGDSVDASCVTSPFTSSSRLEPFSYNGHRHHPLLRFFLAVPQETAPLSLCSAAASCGEAQACTVFPSQAEDLHHLGGAGYPPLRPQILVPRPGVGPRRNAGVPHPRGRLRGAAGQLVAHHPVQPEPAEPRRAAAQFGHGSFRLRRPDVGRGALQGQPRRRERGHGGWPPPHVVVGCCGQVIPCTASL</sequence>
<reference evidence="2 3" key="1">
    <citation type="journal article" date="2014" name="Agronomy (Basel)">
        <title>A Draft Genome Sequence for Ensete ventricosum, the Drought-Tolerant Tree Against Hunger.</title>
        <authorList>
            <person name="Harrison J."/>
            <person name="Moore K.A."/>
            <person name="Paszkiewicz K."/>
            <person name="Jones T."/>
            <person name="Grant M."/>
            <person name="Ambacheew D."/>
            <person name="Muzemil S."/>
            <person name="Studholme D.J."/>
        </authorList>
    </citation>
    <scope>NUCLEOTIDE SEQUENCE [LARGE SCALE GENOMIC DNA]</scope>
</reference>
<dbReference type="AlphaFoldDB" id="A0A427AHB5"/>
<comment type="caution">
    <text evidence="2">The sequence shown here is derived from an EMBL/GenBank/DDBJ whole genome shotgun (WGS) entry which is preliminary data.</text>
</comment>
<feature type="region of interest" description="Disordered" evidence="1">
    <location>
        <begin position="216"/>
        <end position="241"/>
    </location>
</feature>
<organism evidence="2 3">
    <name type="scientific">Ensete ventricosum</name>
    <name type="common">Abyssinian banana</name>
    <name type="synonym">Musa ensete</name>
    <dbReference type="NCBI Taxonomy" id="4639"/>
    <lineage>
        <taxon>Eukaryota</taxon>
        <taxon>Viridiplantae</taxon>
        <taxon>Streptophyta</taxon>
        <taxon>Embryophyta</taxon>
        <taxon>Tracheophyta</taxon>
        <taxon>Spermatophyta</taxon>
        <taxon>Magnoliopsida</taxon>
        <taxon>Liliopsida</taxon>
        <taxon>Zingiberales</taxon>
        <taxon>Musaceae</taxon>
        <taxon>Ensete</taxon>
    </lineage>
</organism>
<protein>
    <submittedName>
        <fullName evidence="2">Uncharacterized protein</fullName>
    </submittedName>
</protein>